<dbReference type="OrthoDB" id="432719at2759"/>
<proteinExistence type="predicted"/>
<keyword evidence="5" id="KW-1185">Reference proteome</keyword>
<dbReference type="PANTHER" id="PTHR46594">
    <property type="entry name" value="P-TYPE CATION-TRANSPORTING ATPASE"/>
    <property type="match status" value="1"/>
</dbReference>
<dbReference type="WBParaSite" id="GPUH_0002399001-mRNA-1">
    <property type="protein sequence ID" value="GPUH_0002399001-mRNA-1"/>
    <property type="gene ID" value="GPUH_0002399001"/>
</dbReference>
<evidence type="ECO:0000256" key="1">
    <source>
        <dbReference type="ARBA" id="ARBA00022723"/>
    </source>
</evidence>
<dbReference type="Proteomes" id="UP000271098">
    <property type="component" value="Unassembled WGS sequence"/>
</dbReference>
<reference evidence="6" key="1">
    <citation type="submission" date="2016-06" db="UniProtKB">
        <authorList>
            <consortium name="WormBaseParasite"/>
        </authorList>
    </citation>
    <scope>IDENTIFICATION</scope>
</reference>
<dbReference type="Pfam" id="PF00403">
    <property type="entry name" value="HMA"/>
    <property type="match status" value="1"/>
</dbReference>
<keyword evidence="1" id="KW-0479">Metal-binding</keyword>
<keyword evidence="2" id="KW-0186">Copper</keyword>
<dbReference type="Gene3D" id="3.30.70.100">
    <property type="match status" value="2"/>
</dbReference>
<evidence type="ECO:0000259" key="3">
    <source>
        <dbReference type="Pfam" id="PF00403"/>
    </source>
</evidence>
<dbReference type="CDD" id="cd00371">
    <property type="entry name" value="HMA"/>
    <property type="match status" value="2"/>
</dbReference>
<dbReference type="GO" id="GO:0006825">
    <property type="term" value="P:copper ion transport"/>
    <property type="evidence" value="ECO:0007669"/>
    <property type="project" value="UniProtKB-KW"/>
</dbReference>
<keyword evidence="2" id="KW-0187">Copper transport</keyword>
<evidence type="ECO:0000313" key="4">
    <source>
        <dbReference type="EMBL" id="VDN42206.1"/>
    </source>
</evidence>
<evidence type="ECO:0000313" key="6">
    <source>
        <dbReference type="WBParaSite" id="GPUH_0002399001-mRNA-1"/>
    </source>
</evidence>
<accession>A0A183ESL9</accession>
<dbReference type="EMBL" id="UYRT01099559">
    <property type="protein sequence ID" value="VDN42206.1"/>
    <property type="molecule type" value="Genomic_DNA"/>
</dbReference>
<dbReference type="GO" id="GO:0046872">
    <property type="term" value="F:metal ion binding"/>
    <property type="evidence" value="ECO:0007669"/>
    <property type="project" value="UniProtKB-KW"/>
</dbReference>
<dbReference type="SUPFAM" id="SSF55008">
    <property type="entry name" value="HMA, heavy metal-associated domain"/>
    <property type="match status" value="2"/>
</dbReference>
<organism evidence="6">
    <name type="scientific">Gongylonema pulchrum</name>
    <dbReference type="NCBI Taxonomy" id="637853"/>
    <lineage>
        <taxon>Eukaryota</taxon>
        <taxon>Metazoa</taxon>
        <taxon>Ecdysozoa</taxon>
        <taxon>Nematoda</taxon>
        <taxon>Chromadorea</taxon>
        <taxon>Rhabditida</taxon>
        <taxon>Spirurina</taxon>
        <taxon>Spiruromorpha</taxon>
        <taxon>Spiruroidea</taxon>
        <taxon>Gongylonematidae</taxon>
        <taxon>Gongylonema</taxon>
    </lineage>
</organism>
<dbReference type="AlphaFoldDB" id="A0A183ESL9"/>
<dbReference type="InterPro" id="IPR036163">
    <property type="entry name" value="HMA_dom_sf"/>
</dbReference>
<keyword evidence="2" id="KW-0813">Transport</keyword>
<dbReference type="InterPro" id="IPR017969">
    <property type="entry name" value="Heavy-metal-associated_CS"/>
</dbReference>
<dbReference type="PANTHER" id="PTHR46594:SF4">
    <property type="entry name" value="P-TYPE CATION-TRANSPORTING ATPASE"/>
    <property type="match status" value="1"/>
</dbReference>
<feature type="domain" description="HMA" evidence="3">
    <location>
        <begin position="29"/>
        <end position="60"/>
    </location>
</feature>
<evidence type="ECO:0000256" key="2">
    <source>
        <dbReference type="ARBA" id="ARBA00022796"/>
    </source>
</evidence>
<dbReference type="InterPro" id="IPR006121">
    <property type="entry name" value="HMA_dom"/>
</dbReference>
<sequence>MKNDDVLLLFASDIEVSDDTSSKLREAVIEINGMTCHSCVNNIEESIGRNEGIKSISVSLIDREDYSEESTKRPSLSILHKKKGDWDWTDEKCSIRLGEKSAKFKPSKEDSIEKRTFSVDGMTCVQTVVVALMSGKAEVVYDSLMISAEQIASEIDQLGYRASIIGGGLSSHNVLNLLVSDIHS</sequence>
<dbReference type="PROSITE" id="PS01047">
    <property type="entry name" value="HMA_1"/>
    <property type="match status" value="1"/>
</dbReference>
<keyword evidence="2" id="KW-0406">Ion transport</keyword>
<protein>
    <submittedName>
        <fullName evidence="6">HMA domain-containing protein</fullName>
    </submittedName>
</protein>
<reference evidence="4 5" key="2">
    <citation type="submission" date="2018-11" db="EMBL/GenBank/DDBJ databases">
        <authorList>
            <consortium name="Pathogen Informatics"/>
        </authorList>
    </citation>
    <scope>NUCLEOTIDE SEQUENCE [LARGE SCALE GENOMIC DNA]</scope>
</reference>
<name>A0A183ESL9_9BILA</name>
<gene>
    <name evidence="4" type="ORF">GPUH_LOCUS23961</name>
</gene>
<evidence type="ECO:0000313" key="5">
    <source>
        <dbReference type="Proteomes" id="UP000271098"/>
    </source>
</evidence>